<name>A0AAN6ZDR4_9PEZI</name>
<dbReference type="EMBL" id="MU853409">
    <property type="protein sequence ID" value="KAK4134091.1"/>
    <property type="molecule type" value="Genomic_DNA"/>
</dbReference>
<keyword evidence="2" id="KW-1185">Reference proteome</keyword>
<reference evidence="1" key="1">
    <citation type="journal article" date="2023" name="Mol. Phylogenet. Evol.">
        <title>Genome-scale phylogeny and comparative genomics of the fungal order Sordariales.</title>
        <authorList>
            <person name="Hensen N."/>
            <person name="Bonometti L."/>
            <person name="Westerberg I."/>
            <person name="Brannstrom I.O."/>
            <person name="Guillou S."/>
            <person name="Cros-Aarteil S."/>
            <person name="Calhoun S."/>
            <person name="Haridas S."/>
            <person name="Kuo A."/>
            <person name="Mondo S."/>
            <person name="Pangilinan J."/>
            <person name="Riley R."/>
            <person name="LaButti K."/>
            <person name="Andreopoulos B."/>
            <person name="Lipzen A."/>
            <person name="Chen C."/>
            <person name="Yan M."/>
            <person name="Daum C."/>
            <person name="Ng V."/>
            <person name="Clum A."/>
            <person name="Steindorff A."/>
            <person name="Ohm R.A."/>
            <person name="Martin F."/>
            <person name="Silar P."/>
            <person name="Natvig D.O."/>
            <person name="Lalanne C."/>
            <person name="Gautier V."/>
            <person name="Ament-Velasquez S.L."/>
            <person name="Kruys A."/>
            <person name="Hutchinson M.I."/>
            <person name="Powell A.J."/>
            <person name="Barry K."/>
            <person name="Miller A.N."/>
            <person name="Grigoriev I.V."/>
            <person name="Debuchy R."/>
            <person name="Gladieux P."/>
            <person name="Hiltunen Thoren M."/>
            <person name="Johannesson H."/>
        </authorList>
    </citation>
    <scope>NUCLEOTIDE SEQUENCE</scope>
    <source>
        <strain evidence="1">CBS 123565</strain>
    </source>
</reference>
<protein>
    <submittedName>
        <fullName evidence="1">Uncharacterized protein</fullName>
    </submittedName>
</protein>
<evidence type="ECO:0000313" key="2">
    <source>
        <dbReference type="Proteomes" id="UP001304895"/>
    </source>
</evidence>
<dbReference type="AlphaFoldDB" id="A0AAN6ZDR4"/>
<comment type="caution">
    <text evidence="1">The sequence shown here is derived from an EMBL/GenBank/DDBJ whole genome shotgun (WGS) entry which is preliminary data.</text>
</comment>
<sequence length="148" mass="16092">MIPTDGPPRSVPTADTSGVYSFPPLSTPQCHARSCRSQYKGAAGVAGRWDSMSHPGAVPLADGTYIIASRSTFIISFGWKYWQILTTSYLRVILGSCNNHTLICPANLPPPTLSSSWSTFAGTCLPEGILVLIQKQRKNPVMRPQLRT</sequence>
<proteinExistence type="predicted"/>
<dbReference type="Proteomes" id="UP001304895">
    <property type="component" value="Unassembled WGS sequence"/>
</dbReference>
<reference evidence="1" key="2">
    <citation type="submission" date="2023-05" db="EMBL/GenBank/DDBJ databases">
        <authorList>
            <consortium name="Lawrence Berkeley National Laboratory"/>
            <person name="Steindorff A."/>
            <person name="Hensen N."/>
            <person name="Bonometti L."/>
            <person name="Westerberg I."/>
            <person name="Brannstrom I.O."/>
            <person name="Guillou S."/>
            <person name="Cros-Aarteil S."/>
            <person name="Calhoun S."/>
            <person name="Haridas S."/>
            <person name="Kuo A."/>
            <person name="Mondo S."/>
            <person name="Pangilinan J."/>
            <person name="Riley R."/>
            <person name="Labutti K."/>
            <person name="Andreopoulos B."/>
            <person name="Lipzen A."/>
            <person name="Chen C."/>
            <person name="Yanf M."/>
            <person name="Daum C."/>
            <person name="Ng V."/>
            <person name="Clum A."/>
            <person name="Ohm R."/>
            <person name="Martin F."/>
            <person name="Silar P."/>
            <person name="Natvig D."/>
            <person name="Lalanne C."/>
            <person name="Gautier V."/>
            <person name="Ament-Velasquez S.L."/>
            <person name="Kruys A."/>
            <person name="Hutchinson M.I."/>
            <person name="Powell A.J."/>
            <person name="Barry K."/>
            <person name="Miller A.N."/>
            <person name="Grigoriev I.V."/>
            <person name="Debuchy R."/>
            <person name="Gladieux P."/>
            <person name="Thoren M.H."/>
            <person name="Johannesson H."/>
        </authorList>
    </citation>
    <scope>NUCLEOTIDE SEQUENCE</scope>
    <source>
        <strain evidence="1">CBS 123565</strain>
    </source>
</reference>
<evidence type="ECO:0000313" key="1">
    <source>
        <dbReference type="EMBL" id="KAK4134091.1"/>
    </source>
</evidence>
<gene>
    <name evidence="1" type="ORF">BT67DRAFT_307427</name>
</gene>
<accession>A0AAN6ZDR4</accession>
<organism evidence="1 2">
    <name type="scientific">Trichocladium antarcticum</name>
    <dbReference type="NCBI Taxonomy" id="1450529"/>
    <lineage>
        <taxon>Eukaryota</taxon>
        <taxon>Fungi</taxon>
        <taxon>Dikarya</taxon>
        <taxon>Ascomycota</taxon>
        <taxon>Pezizomycotina</taxon>
        <taxon>Sordariomycetes</taxon>
        <taxon>Sordariomycetidae</taxon>
        <taxon>Sordariales</taxon>
        <taxon>Chaetomiaceae</taxon>
        <taxon>Trichocladium</taxon>
    </lineage>
</organism>